<proteinExistence type="predicted"/>
<name>A0A6J5S000_9CAUD</name>
<gene>
    <name evidence="1" type="ORF">UFOVP1311_43</name>
</gene>
<sequence>METSKDKPLEEVKVILKHSISYWDFLEKTELNKEEEAKQ</sequence>
<accession>A0A6J5S000</accession>
<reference evidence="1" key="1">
    <citation type="submission" date="2020-05" db="EMBL/GenBank/DDBJ databases">
        <authorList>
            <person name="Chiriac C."/>
            <person name="Salcher M."/>
            <person name="Ghai R."/>
            <person name="Kavagutti S V."/>
        </authorList>
    </citation>
    <scope>NUCLEOTIDE SEQUENCE</scope>
</reference>
<protein>
    <submittedName>
        <fullName evidence="1">Uncharacterized protein</fullName>
    </submittedName>
</protein>
<organism evidence="1">
    <name type="scientific">uncultured Caudovirales phage</name>
    <dbReference type="NCBI Taxonomy" id="2100421"/>
    <lineage>
        <taxon>Viruses</taxon>
        <taxon>Duplodnaviria</taxon>
        <taxon>Heunggongvirae</taxon>
        <taxon>Uroviricota</taxon>
        <taxon>Caudoviricetes</taxon>
        <taxon>Peduoviridae</taxon>
        <taxon>Maltschvirus</taxon>
        <taxon>Maltschvirus maltsch</taxon>
    </lineage>
</organism>
<evidence type="ECO:0000313" key="1">
    <source>
        <dbReference type="EMBL" id="CAB4197944.1"/>
    </source>
</evidence>
<dbReference type="EMBL" id="LR797257">
    <property type="protein sequence ID" value="CAB4197944.1"/>
    <property type="molecule type" value="Genomic_DNA"/>
</dbReference>